<dbReference type="EMBL" id="VTFY01000003">
    <property type="protein sequence ID" value="MRX82038.1"/>
    <property type="molecule type" value="Genomic_DNA"/>
</dbReference>
<dbReference type="Proteomes" id="UP000478463">
    <property type="component" value="Chromosome"/>
</dbReference>
<sequence>MEVSATAQKAPKTFSAYAANKCLIGYGLVNGIVNAAVFAAMHAAQPEVGFGLPDIMMDLTLTGAILGIILFACVVPLTRHDMNAARFARPEALPSFVRLLPRSYVGAMLVLGLVAAVAAVAVGLALALIVGIVLPLPLHFVTMMVLKGCVCACIGALSGFLTISYVVRG</sequence>
<accession>A0A6N7RMR6</accession>
<protein>
    <submittedName>
        <fullName evidence="2">Uncharacterized protein</fullName>
    </submittedName>
</protein>
<dbReference type="EMBL" id="CP063310">
    <property type="protein sequence ID" value="QOS67863.1"/>
    <property type="molecule type" value="Genomic_DNA"/>
</dbReference>
<reference evidence="2" key="2">
    <citation type="submission" date="2019-08" db="EMBL/GenBank/DDBJ databases">
        <authorList>
            <person name="Ge Y."/>
        </authorList>
    </citation>
    <scope>NUCLEOTIDE SEQUENCE</scope>
    <source>
        <strain evidence="2">HF-4214</strain>
    </source>
</reference>
<evidence type="ECO:0000313" key="5">
    <source>
        <dbReference type="Proteomes" id="UP000478463"/>
    </source>
</evidence>
<keyword evidence="1" id="KW-1133">Transmembrane helix</keyword>
<name>A0A6N7RMR6_9ACTN</name>
<evidence type="ECO:0000313" key="3">
    <source>
        <dbReference type="EMBL" id="QOS67863.1"/>
    </source>
</evidence>
<reference evidence="3 5" key="3">
    <citation type="submission" date="2020-10" db="EMBL/GenBank/DDBJ databases">
        <title>Eggerthella sp. nov., isolated from human feces.</title>
        <authorList>
            <person name="Yajun G."/>
        </authorList>
    </citation>
    <scope>NUCLEOTIDE SEQUENCE [LARGE SCALE GENOMIC DNA]</scope>
    <source>
        <strain evidence="3 5">HF-1101</strain>
    </source>
</reference>
<feature type="transmembrane region" description="Helical" evidence="1">
    <location>
        <begin position="23"/>
        <end position="43"/>
    </location>
</feature>
<feature type="transmembrane region" description="Helical" evidence="1">
    <location>
        <begin position="55"/>
        <end position="77"/>
    </location>
</feature>
<dbReference type="RefSeq" id="WP_154332912.1">
    <property type="nucleotide sequence ID" value="NZ_CP063310.1"/>
</dbReference>
<keyword evidence="4" id="KW-1185">Reference proteome</keyword>
<organism evidence="2 4">
    <name type="scientific">Eggerthella guodeyinii</name>
    <dbReference type="NCBI Taxonomy" id="2690837"/>
    <lineage>
        <taxon>Bacteria</taxon>
        <taxon>Bacillati</taxon>
        <taxon>Actinomycetota</taxon>
        <taxon>Coriobacteriia</taxon>
        <taxon>Eggerthellales</taxon>
        <taxon>Eggerthellaceae</taxon>
        <taxon>Eggerthella</taxon>
    </lineage>
</organism>
<keyword evidence="1" id="KW-0472">Membrane</keyword>
<evidence type="ECO:0000313" key="2">
    <source>
        <dbReference type="EMBL" id="MRX82038.1"/>
    </source>
</evidence>
<evidence type="ECO:0000313" key="4">
    <source>
        <dbReference type="Proteomes" id="UP000438093"/>
    </source>
</evidence>
<dbReference type="Proteomes" id="UP000438093">
    <property type="component" value="Unassembled WGS sequence"/>
</dbReference>
<keyword evidence="1" id="KW-0812">Transmembrane</keyword>
<dbReference type="AlphaFoldDB" id="A0A6N7RMR6"/>
<evidence type="ECO:0000256" key="1">
    <source>
        <dbReference type="SAM" id="Phobius"/>
    </source>
</evidence>
<dbReference type="KEGG" id="egd:GS424_015370"/>
<accession>A0A6L7IQW9</accession>
<feature type="transmembrane region" description="Helical" evidence="1">
    <location>
        <begin position="104"/>
        <end position="134"/>
    </location>
</feature>
<gene>
    <name evidence="2" type="ORF">GJG86_05985</name>
    <name evidence="3" type="ORF">GS424_015370</name>
</gene>
<proteinExistence type="predicted"/>
<feature type="transmembrane region" description="Helical" evidence="1">
    <location>
        <begin position="140"/>
        <end position="167"/>
    </location>
</feature>
<reference evidence="4" key="1">
    <citation type="submission" date="2019-08" db="EMBL/GenBank/DDBJ databases">
        <title>Arthrobacter sp. nov., isolated from plateau pika and Tibetan wild ass.</title>
        <authorList>
            <person name="Ge Y."/>
        </authorList>
    </citation>
    <scope>NUCLEOTIDE SEQUENCE [LARGE SCALE GENOMIC DNA]</scope>
    <source>
        <strain evidence="4">HF-4214</strain>
    </source>
</reference>